<keyword evidence="7" id="KW-1185">Reference proteome</keyword>
<evidence type="ECO:0000313" key="7">
    <source>
        <dbReference type="Proteomes" id="UP000001056"/>
    </source>
</evidence>
<dbReference type="PANTHER" id="PTHR11566">
    <property type="entry name" value="DYNAMIN"/>
    <property type="match status" value="1"/>
</dbReference>
<dbReference type="GO" id="GO:0006897">
    <property type="term" value="P:endocytosis"/>
    <property type="evidence" value="ECO:0007669"/>
    <property type="project" value="TreeGrafter"/>
</dbReference>
<dbReference type="InterPro" id="IPR000375">
    <property type="entry name" value="Dynamin_stalk"/>
</dbReference>
<name>Q2GQG0_CHAGB</name>
<dbReference type="InParanoid" id="Q2GQG0"/>
<proteinExistence type="predicted"/>
<evidence type="ECO:0000256" key="1">
    <source>
        <dbReference type="ARBA" id="ARBA00022741"/>
    </source>
</evidence>
<feature type="region of interest" description="Disordered" evidence="3">
    <location>
        <begin position="662"/>
        <end position="681"/>
    </location>
</feature>
<dbReference type="SUPFAM" id="SSF52540">
    <property type="entry name" value="P-loop containing nucleoside triphosphate hydrolases"/>
    <property type="match status" value="1"/>
</dbReference>
<feature type="region of interest" description="Disordered" evidence="3">
    <location>
        <begin position="907"/>
        <end position="927"/>
    </location>
</feature>
<dbReference type="Pfam" id="PF01031">
    <property type="entry name" value="Dynamin_M"/>
    <property type="match status" value="1"/>
</dbReference>
<evidence type="ECO:0008006" key="8">
    <source>
        <dbReference type="Google" id="ProtNLM"/>
    </source>
</evidence>
<dbReference type="GO" id="GO:0000266">
    <property type="term" value="P:mitochondrial fission"/>
    <property type="evidence" value="ECO:0007669"/>
    <property type="project" value="TreeGrafter"/>
</dbReference>
<feature type="compositionally biased region" description="Low complexity" evidence="3">
    <location>
        <begin position="909"/>
        <end position="926"/>
    </location>
</feature>
<dbReference type="InterPro" id="IPR020850">
    <property type="entry name" value="GED_dom"/>
</dbReference>
<dbReference type="GO" id="GO:0005525">
    <property type="term" value="F:GTP binding"/>
    <property type="evidence" value="ECO:0007669"/>
    <property type="project" value="InterPro"/>
</dbReference>
<organism evidence="6 7">
    <name type="scientific">Chaetomium globosum (strain ATCC 6205 / CBS 148.51 / DSM 1962 / NBRC 6347 / NRRL 1970)</name>
    <name type="common">Soil fungus</name>
    <dbReference type="NCBI Taxonomy" id="306901"/>
    <lineage>
        <taxon>Eukaryota</taxon>
        <taxon>Fungi</taxon>
        <taxon>Dikarya</taxon>
        <taxon>Ascomycota</taxon>
        <taxon>Pezizomycotina</taxon>
        <taxon>Sordariomycetes</taxon>
        <taxon>Sordariomycetidae</taxon>
        <taxon>Sordariales</taxon>
        <taxon>Chaetomiaceae</taxon>
        <taxon>Chaetomium</taxon>
    </lineage>
</organism>
<dbReference type="EMBL" id="CH408035">
    <property type="protein sequence ID" value="EAQ83390.1"/>
    <property type="molecule type" value="Genomic_DNA"/>
</dbReference>
<dbReference type="RefSeq" id="XP_001227721.1">
    <property type="nucleotide sequence ID" value="XM_001227720.1"/>
</dbReference>
<dbReference type="AlphaFoldDB" id="Q2GQG0"/>
<feature type="compositionally biased region" description="Polar residues" evidence="3">
    <location>
        <begin position="796"/>
        <end position="825"/>
    </location>
</feature>
<gene>
    <name evidence="6" type="ORF">CHGG_09794</name>
</gene>
<dbReference type="HOGENOM" id="CLU_008964_7_0_1"/>
<keyword evidence="2" id="KW-0342">GTP-binding</keyword>
<dbReference type="Gene3D" id="3.40.50.300">
    <property type="entry name" value="P-loop containing nucleotide triphosphate hydrolases"/>
    <property type="match status" value="1"/>
</dbReference>
<dbReference type="Pfam" id="PF00350">
    <property type="entry name" value="Dynamin_N"/>
    <property type="match status" value="1"/>
</dbReference>
<dbReference type="InterPro" id="IPR027417">
    <property type="entry name" value="P-loop_NTPase"/>
</dbReference>
<dbReference type="GeneID" id="4396528"/>
<dbReference type="GO" id="GO:0008017">
    <property type="term" value="F:microtubule binding"/>
    <property type="evidence" value="ECO:0007669"/>
    <property type="project" value="TreeGrafter"/>
</dbReference>
<dbReference type="InterPro" id="IPR001401">
    <property type="entry name" value="Dynamin_GTPase"/>
</dbReference>
<dbReference type="PANTHER" id="PTHR11566:SF149">
    <property type="entry name" value="GTPASE, PUTATIVE (AFU_ORTHOLOGUE AFUA_6G11890)-RELATED"/>
    <property type="match status" value="1"/>
</dbReference>
<feature type="region of interest" description="Disordered" evidence="3">
    <location>
        <begin position="1"/>
        <end position="72"/>
    </location>
</feature>
<evidence type="ECO:0000259" key="5">
    <source>
        <dbReference type="PROSITE" id="PS51718"/>
    </source>
</evidence>
<evidence type="ECO:0000313" key="6">
    <source>
        <dbReference type="EMBL" id="EAQ83390.1"/>
    </source>
</evidence>
<dbReference type="eggNOG" id="KOG0446">
    <property type="taxonomic scope" value="Eukaryota"/>
</dbReference>
<feature type="domain" description="GED" evidence="4">
    <location>
        <begin position="675"/>
        <end position="766"/>
    </location>
</feature>
<dbReference type="GO" id="GO:0016559">
    <property type="term" value="P:peroxisome fission"/>
    <property type="evidence" value="ECO:0007669"/>
    <property type="project" value="TreeGrafter"/>
</dbReference>
<evidence type="ECO:0000259" key="4">
    <source>
        <dbReference type="PROSITE" id="PS51388"/>
    </source>
</evidence>
<evidence type="ECO:0000256" key="3">
    <source>
        <dbReference type="SAM" id="MobiDB-lite"/>
    </source>
</evidence>
<dbReference type="GO" id="GO:0048312">
    <property type="term" value="P:intracellular distribution of mitochondria"/>
    <property type="evidence" value="ECO:0007669"/>
    <property type="project" value="TreeGrafter"/>
</dbReference>
<dbReference type="PROSITE" id="PS51718">
    <property type="entry name" value="G_DYNAMIN_2"/>
    <property type="match status" value="1"/>
</dbReference>
<evidence type="ECO:0000256" key="2">
    <source>
        <dbReference type="ARBA" id="ARBA00023134"/>
    </source>
</evidence>
<dbReference type="PROSITE" id="PS51388">
    <property type="entry name" value="GED"/>
    <property type="match status" value="1"/>
</dbReference>
<dbReference type="VEuPathDB" id="FungiDB:CHGG_09794"/>
<dbReference type="InterPro" id="IPR022812">
    <property type="entry name" value="Dynamin"/>
</dbReference>
<sequence length="1019" mass="112802">MAKRKRDIEAPNLGRSVRANPFGHAEMDLNPDYDEVHRDADNDETDGDADDDKIDGDTVNDETGGDSGEANNEEINMYIDNSVMQQLQSSQRVVQNVIDELRRLGVDHYVEPPQVVVVGDRYAGKTSVLEAISRIRLPFQDDVYMAFVTELALRRSPQTKVAVRIRTDGRDTFNSSGLQESDLTQILQGAKQHMGISNRSAGLSEDSSVLRIEIAGPALPQLTFVDLPRFCHAETGSQNNGSVGHASRLAEKYMSQENTIILAVFSAQNDLTAQKVLGEAKKYDPGLDRTLGIITKPDEVEDQSTKRWTYLELSQNEEPSHRLKLGWHVLRNLTKQEAGSTEIECVAREYHFFQGGVWAMVSPEDRGIQTLRGKLSRAILTRIQRQLPAVIANVEEYIKTRKERLDRLGPPRWSAADIRKYLIGISNRFQRVAHNAIQGNYTDDFFGGPYPKPYTPALEGDRRIRKLRALVRDLNRAFWLILTTRGSRRQIDLGDRNSVATPKHLEPLLALYVLGERVSISIHDLTKELDNIASENQGVGLSGSLNDTVALALFRDQSAPWIAIAGQHVKFVVRFSRRFVEELVIHIAGPDWTTANAIIEHLVVPYFEQKQATLQAKVLELLQHYKAGSDPLPLSNDIFLDRVPKRRSEWFLGQGQQVPKRFKISRNDEDSDGSTDATPEVLQASSETSLRVFANNVVTLGLENCLISDIPNILSPEVVCNLTDDELRRLAADSKQIQSEREELQVQIGKLQWGLGACRQHRPRHLNGMMATQPVLPKAEPESERQLSPLERIAPVSTQSNPAPTFPSFANSISTDSREPTSQATGKLATGHHTAEAARLTPKESQQSTPGKAFFELAPPPSSPNTENVARCTSLFDVFNPYGRNISLPVRMPPPNPFSFFWKTPPTDSGASGTSNTGITGTSNTADTVLRPSPFDVPGHHSVPIVEHPYGGRKPDSPDLYNGDELSNLYDNYNNAGPGASGTPPPGDGEETGTISDGVGMFFDAPDLPGSAWSPFEFS</sequence>
<protein>
    <recommendedName>
        <fullName evidence="8">GED domain-containing protein</fullName>
    </recommendedName>
</protein>
<dbReference type="PRINTS" id="PR00195">
    <property type="entry name" value="DYNAMIN"/>
</dbReference>
<feature type="region of interest" description="Disordered" evidence="3">
    <location>
        <begin position="795"/>
        <end position="868"/>
    </location>
</feature>
<feature type="region of interest" description="Disordered" evidence="3">
    <location>
        <begin position="972"/>
        <end position="995"/>
    </location>
</feature>
<dbReference type="SMART" id="SM00053">
    <property type="entry name" value="DYNc"/>
    <property type="match status" value="1"/>
</dbReference>
<dbReference type="GO" id="GO:0003924">
    <property type="term" value="F:GTPase activity"/>
    <property type="evidence" value="ECO:0007669"/>
    <property type="project" value="InterPro"/>
</dbReference>
<dbReference type="STRING" id="306901.Q2GQG0"/>
<dbReference type="InterPro" id="IPR030381">
    <property type="entry name" value="G_DYNAMIN_dom"/>
</dbReference>
<dbReference type="CDD" id="cd08771">
    <property type="entry name" value="DLP_1"/>
    <property type="match status" value="1"/>
</dbReference>
<dbReference type="GO" id="GO:0016020">
    <property type="term" value="C:membrane"/>
    <property type="evidence" value="ECO:0007669"/>
    <property type="project" value="TreeGrafter"/>
</dbReference>
<feature type="domain" description="Dynamin-type G" evidence="5">
    <location>
        <begin position="109"/>
        <end position="388"/>
    </location>
</feature>
<accession>Q2GQG0</accession>
<dbReference type="Proteomes" id="UP000001056">
    <property type="component" value="Unassembled WGS sequence"/>
</dbReference>
<feature type="compositionally biased region" description="Acidic residues" evidence="3">
    <location>
        <begin position="41"/>
        <end position="64"/>
    </location>
</feature>
<dbReference type="GO" id="GO:0005874">
    <property type="term" value="C:microtubule"/>
    <property type="evidence" value="ECO:0007669"/>
    <property type="project" value="TreeGrafter"/>
</dbReference>
<reference evidence="7" key="1">
    <citation type="journal article" date="2015" name="Genome Announc.">
        <title>Draft genome sequence of the cellulolytic fungus Chaetomium globosum.</title>
        <authorList>
            <person name="Cuomo C.A."/>
            <person name="Untereiner W.A."/>
            <person name="Ma L.-J."/>
            <person name="Grabherr M."/>
            <person name="Birren B.W."/>
        </authorList>
    </citation>
    <scope>NUCLEOTIDE SEQUENCE [LARGE SCALE GENOMIC DNA]</scope>
    <source>
        <strain evidence="7">ATCC 6205 / CBS 148.51 / DSM 1962 / NBRC 6347 / NRRL 1970</strain>
    </source>
</reference>
<dbReference type="OrthoDB" id="415706at2759"/>
<dbReference type="InterPro" id="IPR045063">
    <property type="entry name" value="Dynamin_N"/>
</dbReference>
<keyword evidence="1" id="KW-0547">Nucleotide-binding</keyword>
<dbReference type="GO" id="GO:0005739">
    <property type="term" value="C:mitochondrion"/>
    <property type="evidence" value="ECO:0007669"/>
    <property type="project" value="TreeGrafter"/>
</dbReference>